<dbReference type="PANTHER" id="PTHR22754:SF32">
    <property type="entry name" value="DISCO-INTERACTING PROTEIN 2"/>
    <property type="match status" value="1"/>
</dbReference>
<keyword evidence="4" id="KW-1185">Reference proteome</keyword>
<evidence type="ECO:0000313" key="3">
    <source>
        <dbReference type="EMBL" id="AKJ10246.1"/>
    </source>
</evidence>
<dbReference type="Gene3D" id="3.40.50.12780">
    <property type="entry name" value="N-terminal domain of ligase-like"/>
    <property type="match status" value="1"/>
</dbReference>
<dbReference type="Proteomes" id="UP000035366">
    <property type="component" value="Chromosome"/>
</dbReference>
<dbReference type="InterPro" id="IPR020845">
    <property type="entry name" value="AMP-binding_CS"/>
</dbReference>
<dbReference type="SUPFAM" id="SSF56801">
    <property type="entry name" value="Acetyl-CoA synthetase-like"/>
    <property type="match status" value="1"/>
</dbReference>
<dbReference type="InterPro" id="IPR045851">
    <property type="entry name" value="AMP-bd_C_sf"/>
</dbReference>
<proteinExistence type="inferred from homology"/>
<evidence type="ECO:0000313" key="4">
    <source>
        <dbReference type="Proteomes" id="UP000035366"/>
    </source>
</evidence>
<dbReference type="InterPro" id="IPR000873">
    <property type="entry name" value="AMP-dep_synth/lig_dom"/>
</dbReference>
<dbReference type="PROSITE" id="PS00455">
    <property type="entry name" value="AMP_BINDING"/>
    <property type="match status" value="1"/>
</dbReference>
<dbReference type="Gene3D" id="3.30.300.30">
    <property type="match status" value="1"/>
</dbReference>
<reference evidence="3 4" key="1">
    <citation type="journal article" date="2015" name="ISME J.">
        <title>Draft Genome Sequence of Streptomyces incarnatus NRRL8089, which Produces the Nucleoside Antibiotic Sinefungin.</title>
        <authorList>
            <person name="Oshima K."/>
            <person name="Hattori M."/>
            <person name="Shimizu H."/>
            <person name="Fukuda K."/>
            <person name="Nemoto M."/>
            <person name="Inagaki K."/>
            <person name="Tamura T."/>
        </authorList>
    </citation>
    <scope>NUCLEOTIDE SEQUENCE [LARGE SCALE GENOMIC DNA]</scope>
    <source>
        <strain evidence="3 4">NRRL 8089</strain>
    </source>
</reference>
<dbReference type="PANTHER" id="PTHR22754">
    <property type="entry name" value="DISCO-INTERACTING PROTEIN 2 DIP2 -RELATED"/>
    <property type="match status" value="1"/>
</dbReference>
<feature type="domain" description="AMP-dependent synthetase/ligase" evidence="2">
    <location>
        <begin position="23"/>
        <end position="406"/>
    </location>
</feature>
<dbReference type="RefSeq" id="WP_208898329.1">
    <property type="nucleotide sequence ID" value="NZ_CP011497.1"/>
</dbReference>
<comment type="similarity">
    <text evidence="1">Belongs to the ATP-dependent AMP-binding enzyme family.</text>
</comment>
<protein>
    <recommendedName>
        <fullName evidence="2">AMP-dependent synthetase/ligase domain-containing protein</fullName>
    </recommendedName>
</protein>
<dbReference type="Pfam" id="PF00501">
    <property type="entry name" value="AMP-binding"/>
    <property type="match status" value="1"/>
</dbReference>
<gene>
    <name evidence="3" type="ORF">ABB07_09520</name>
</gene>
<dbReference type="EMBL" id="CP011497">
    <property type="protein sequence ID" value="AKJ10246.1"/>
    <property type="molecule type" value="Genomic_DNA"/>
</dbReference>
<name>A0ABM5TH08_9ACTN</name>
<evidence type="ECO:0000259" key="2">
    <source>
        <dbReference type="Pfam" id="PF00501"/>
    </source>
</evidence>
<sequence>MDGPTLHTALDKIASEHGEVTVDFPADKVSLSLTELSARSRRIAAHLHGLGIRQGDRVGALSTNEPDFLLVLFALSRLGACVCPLPMHSNEGAARLVGVLDDAGIKDVVVSSRLARMLPFIEEALPGRRVLGAAEILAHGGREEADEVSGTDMAAECEIVLQYTSGSTSHPKGVRLTHANVLATLRAIREGIRLTPADKNANWLPLFHDMGLFGTLTGILTGVACTIWRPSAFVKDPARWLRQFADGGYTISPMPNFAYDYLVEAVPADEAASYDLSRWRVAFNGAEPIAVDSLETFFGHFAPAGFDPRVMLTVYGLAEATLAVTFPPLGRGPRFDWVDRAALAERGVAVPVERTAPGARGLVGVGRPVLGMNLRIADPDSDSGVVLDDRSVGEVQLRGLSVTAGYVDDTGTLTQPFTADGWLRTGDLGYLADGELHITGRAKEMLILRGENYYPDDVESAVRTDEAVHRRRCVAFVHQEHHEHQEHEHGRGRHGDREFMVLVAETDRPEAEHTALADHLRTLVRKSLGLHDLRVVLAAPDTLPRTTSGKLQRLAAKRDFANGR</sequence>
<evidence type="ECO:0000256" key="1">
    <source>
        <dbReference type="ARBA" id="ARBA00006432"/>
    </source>
</evidence>
<accession>A0ABM5TH08</accession>
<dbReference type="InterPro" id="IPR042099">
    <property type="entry name" value="ANL_N_sf"/>
</dbReference>
<organism evidence="3 4">
    <name type="scientific">Streptomyces incarnatus</name>
    <dbReference type="NCBI Taxonomy" id="665007"/>
    <lineage>
        <taxon>Bacteria</taxon>
        <taxon>Bacillati</taxon>
        <taxon>Actinomycetota</taxon>
        <taxon>Actinomycetes</taxon>
        <taxon>Kitasatosporales</taxon>
        <taxon>Streptomycetaceae</taxon>
        <taxon>Streptomyces</taxon>
    </lineage>
</organism>